<dbReference type="EC" id="6.3.4.2" evidence="3"/>
<comment type="catalytic activity">
    <reaction evidence="9">
        <text>UTP + L-glutamine + ATP + H2O = CTP + L-glutamate + ADP + phosphate + 2 H(+)</text>
        <dbReference type="Rhea" id="RHEA:26426"/>
        <dbReference type="ChEBI" id="CHEBI:15377"/>
        <dbReference type="ChEBI" id="CHEBI:15378"/>
        <dbReference type="ChEBI" id="CHEBI:29985"/>
        <dbReference type="ChEBI" id="CHEBI:30616"/>
        <dbReference type="ChEBI" id="CHEBI:37563"/>
        <dbReference type="ChEBI" id="CHEBI:43474"/>
        <dbReference type="ChEBI" id="CHEBI:46398"/>
        <dbReference type="ChEBI" id="CHEBI:58359"/>
        <dbReference type="ChEBI" id="CHEBI:456216"/>
        <dbReference type="EC" id="6.3.4.2"/>
    </reaction>
</comment>
<evidence type="ECO:0000313" key="12">
    <source>
        <dbReference type="Proteomes" id="UP000505325"/>
    </source>
</evidence>
<evidence type="ECO:0000259" key="10">
    <source>
        <dbReference type="Pfam" id="PF00117"/>
    </source>
</evidence>
<dbReference type="EMBL" id="CP054212">
    <property type="protein sequence ID" value="QKJ86057.1"/>
    <property type="molecule type" value="Genomic_DNA"/>
</dbReference>
<dbReference type="SUPFAM" id="SSF52317">
    <property type="entry name" value="Class I glutamine amidotransferase-like"/>
    <property type="match status" value="1"/>
</dbReference>
<comment type="pathway">
    <text evidence="1">Pyrimidine metabolism; CTP biosynthesis via de novo pathway; CTP from UDP: step 2/2.</text>
</comment>
<dbReference type="GO" id="GO:0042802">
    <property type="term" value="F:identical protein binding"/>
    <property type="evidence" value="ECO:0007669"/>
    <property type="project" value="TreeGrafter"/>
</dbReference>
<evidence type="ECO:0000256" key="1">
    <source>
        <dbReference type="ARBA" id="ARBA00005171"/>
    </source>
</evidence>
<dbReference type="Proteomes" id="UP000505325">
    <property type="component" value="Chromosome"/>
</dbReference>
<dbReference type="AlphaFoldDB" id="A0A6M8UC61"/>
<evidence type="ECO:0000256" key="9">
    <source>
        <dbReference type="ARBA" id="ARBA00047781"/>
    </source>
</evidence>
<reference evidence="11 12" key="1">
    <citation type="submission" date="2020-06" db="EMBL/GenBank/DDBJ databases">
        <title>Genome sequence of Paramixta manurensis strain PD-1.</title>
        <authorList>
            <person name="Lee C.W."/>
            <person name="Kim J."/>
        </authorList>
    </citation>
    <scope>NUCLEOTIDE SEQUENCE [LARGE SCALE GENOMIC DNA]</scope>
    <source>
        <strain evidence="11 12">PD-1</strain>
    </source>
</reference>
<keyword evidence="4" id="KW-0436">Ligase</keyword>
<name>A0A6M8UC61_9GAMM</name>
<accession>A0A6M8UC61</accession>
<feature type="domain" description="Glutamine amidotransferase" evidence="10">
    <location>
        <begin position="191"/>
        <end position="351"/>
    </location>
</feature>
<dbReference type="KEGG" id="pmak:PMPD1_1091"/>
<dbReference type="PANTHER" id="PTHR11550:SF0">
    <property type="entry name" value="CTP SYNTHASE-RELATED"/>
    <property type="match status" value="1"/>
</dbReference>
<keyword evidence="7" id="KW-0315">Glutamine amidotransferase</keyword>
<keyword evidence="8" id="KW-0665">Pyrimidine biosynthesis</keyword>
<dbReference type="PROSITE" id="PS51273">
    <property type="entry name" value="GATASE_TYPE_1"/>
    <property type="match status" value="1"/>
</dbReference>
<organism evidence="11 12">
    <name type="scientific">Paramixta manurensis</name>
    <dbReference type="NCBI Taxonomy" id="2740817"/>
    <lineage>
        <taxon>Bacteria</taxon>
        <taxon>Pseudomonadati</taxon>
        <taxon>Pseudomonadota</taxon>
        <taxon>Gammaproteobacteria</taxon>
        <taxon>Enterobacterales</taxon>
        <taxon>Erwiniaceae</taxon>
        <taxon>Paramixta</taxon>
    </lineage>
</organism>
<dbReference type="GO" id="GO:0044210">
    <property type="term" value="P:'de novo' CTP biosynthetic process"/>
    <property type="evidence" value="ECO:0007669"/>
    <property type="project" value="UniProtKB-UniPathway"/>
</dbReference>
<dbReference type="InterPro" id="IPR004468">
    <property type="entry name" value="CTP_synthase"/>
</dbReference>
<evidence type="ECO:0000256" key="6">
    <source>
        <dbReference type="ARBA" id="ARBA00022840"/>
    </source>
</evidence>
<dbReference type="GO" id="GO:0003883">
    <property type="term" value="F:CTP synthase activity"/>
    <property type="evidence" value="ECO:0007669"/>
    <property type="project" value="UniProtKB-EC"/>
</dbReference>
<proteinExistence type="inferred from homology"/>
<comment type="similarity">
    <text evidence="2">Belongs to the CTP synthase family.</text>
</comment>
<dbReference type="PANTHER" id="PTHR11550">
    <property type="entry name" value="CTP SYNTHASE"/>
    <property type="match status" value="1"/>
</dbReference>
<keyword evidence="12" id="KW-1185">Reference proteome</keyword>
<dbReference type="Gene3D" id="3.40.50.880">
    <property type="match status" value="2"/>
</dbReference>
<evidence type="ECO:0000256" key="8">
    <source>
        <dbReference type="ARBA" id="ARBA00022975"/>
    </source>
</evidence>
<protein>
    <recommendedName>
        <fullName evidence="3">CTP synthase (glutamine hydrolyzing)</fullName>
        <ecNumber evidence="3">6.3.4.2</ecNumber>
    </recommendedName>
</protein>
<dbReference type="UniPathway" id="UPA00159">
    <property type="reaction ID" value="UER00277"/>
</dbReference>
<gene>
    <name evidence="11" type="ORF">PMPD1_1091</name>
</gene>
<evidence type="ECO:0000313" key="11">
    <source>
        <dbReference type="EMBL" id="QKJ86057.1"/>
    </source>
</evidence>
<dbReference type="Pfam" id="PF00117">
    <property type="entry name" value="GATase"/>
    <property type="match status" value="1"/>
</dbReference>
<evidence type="ECO:0000256" key="3">
    <source>
        <dbReference type="ARBA" id="ARBA00012291"/>
    </source>
</evidence>
<evidence type="ECO:0000256" key="2">
    <source>
        <dbReference type="ARBA" id="ARBA00007533"/>
    </source>
</evidence>
<evidence type="ECO:0000256" key="5">
    <source>
        <dbReference type="ARBA" id="ARBA00022741"/>
    </source>
</evidence>
<dbReference type="InterPro" id="IPR029062">
    <property type="entry name" value="Class_I_gatase-like"/>
</dbReference>
<evidence type="ECO:0000256" key="7">
    <source>
        <dbReference type="ARBA" id="ARBA00022962"/>
    </source>
</evidence>
<evidence type="ECO:0000256" key="4">
    <source>
        <dbReference type="ARBA" id="ARBA00022598"/>
    </source>
</evidence>
<keyword evidence="6" id="KW-0067">ATP-binding</keyword>
<sequence length="369" mass="39084">MSLTFILDDAAEPARFGITASHWANQRRVPLWSLRPDFSGDYPDSHQHVIAAGYCVTSGLYRSETLVHEISDPARLPSRDAVVVLAARDAQRIAAFAGARLTGLSQGEFLTLLDHQQQPLLQLSSDAFGRWSTTRPAPIAPARQIHLGLVAREADQRAVYPAILAALGDAAGQINSGLTIHFLPPATLSADLAELRPLDAVLLPGGASMAAVAGQIRIAAATFTSGLPTLGLCLGMQSMATAAVQRSAGYQHAMLAEVAPAAALHSFIPFADARHRCGLLPFRANAALPGTTSLMHYNHRYHFNPALLPQLAASGVMVSAATGFIVDAISLPTHPFWHGVQGHPELLSSASTPPTLLLALLRAALSRPE</sequence>
<keyword evidence="5" id="KW-0547">Nucleotide-binding</keyword>
<dbReference type="GO" id="GO:0005524">
    <property type="term" value="F:ATP binding"/>
    <property type="evidence" value="ECO:0007669"/>
    <property type="project" value="UniProtKB-KW"/>
</dbReference>
<dbReference type="RefSeq" id="WP_173633095.1">
    <property type="nucleotide sequence ID" value="NZ_CP054212.1"/>
</dbReference>
<dbReference type="InterPro" id="IPR017926">
    <property type="entry name" value="GATASE"/>
</dbReference>
<dbReference type="GO" id="GO:0019856">
    <property type="term" value="P:pyrimidine nucleobase biosynthetic process"/>
    <property type="evidence" value="ECO:0007669"/>
    <property type="project" value="TreeGrafter"/>
</dbReference>